<protein>
    <submittedName>
        <fullName evidence="2">Uncharacterized protein</fullName>
    </submittedName>
</protein>
<evidence type="ECO:0000313" key="2">
    <source>
        <dbReference type="EMBL" id="PSN63957.1"/>
    </source>
</evidence>
<reference evidence="2 3" key="1">
    <citation type="journal article" date="2018" name="Front. Microbiol.">
        <title>Genome-Wide Analysis of Corynespora cassiicola Leaf Fall Disease Putative Effectors.</title>
        <authorList>
            <person name="Lopez D."/>
            <person name="Ribeiro S."/>
            <person name="Label P."/>
            <person name="Fumanal B."/>
            <person name="Venisse J.S."/>
            <person name="Kohler A."/>
            <person name="de Oliveira R.R."/>
            <person name="Labutti K."/>
            <person name="Lipzen A."/>
            <person name="Lail K."/>
            <person name="Bauer D."/>
            <person name="Ohm R.A."/>
            <person name="Barry K.W."/>
            <person name="Spatafora J."/>
            <person name="Grigoriev I.V."/>
            <person name="Martin F.M."/>
            <person name="Pujade-Renaud V."/>
        </authorList>
    </citation>
    <scope>NUCLEOTIDE SEQUENCE [LARGE SCALE GENOMIC DNA]</scope>
    <source>
        <strain evidence="2 3">Philippines</strain>
    </source>
</reference>
<accession>A0A2T2NEU4</accession>
<feature type="region of interest" description="Disordered" evidence="1">
    <location>
        <begin position="1"/>
        <end position="144"/>
    </location>
</feature>
<dbReference type="Proteomes" id="UP000240883">
    <property type="component" value="Unassembled WGS sequence"/>
</dbReference>
<dbReference type="EMBL" id="KZ678139">
    <property type="protein sequence ID" value="PSN63957.1"/>
    <property type="molecule type" value="Genomic_DNA"/>
</dbReference>
<feature type="region of interest" description="Disordered" evidence="1">
    <location>
        <begin position="424"/>
        <end position="450"/>
    </location>
</feature>
<feature type="compositionally biased region" description="Polar residues" evidence="1">
    <location>
        <begin position="342"/>
        <end position="355"/>
    </location>
</feature>
<feature type="compositionally biased region" description="Acidic residues" evidence="1">
    <location>
        <begin position="365"/>
        <end position="379"/>
    </location>
</feature>
<sequence>MGLPVWRAPSPEPRDALKVQHGSPIRRRSSFAGRRARPTRSPSSPRLLDRLLDNDLATLNPSRFFEPADSSTRPSTSRPRLPPPPVPESRHYSRHAEPAARAPALASDISRSRRSTPLSQQSSTPPSSSQSPPQPRPRFDTADYRNWSDAADRVSSSSSWYETRPLPALTPNFAPAAASRTTRLEYVGSLRERSAARNRSPYTRISARPRSPWADRAIIVRGSDSPIVDDADEDNDNGVAVGSATLRRMGRRTIPDGPLPSSSLRESWSPATTPDLDGLGDRERSMSPGEDPWDTMLSTVAPDPIAPSADSSFTSAAASASFSNSHASSRASSNSNSGASSRTHLTIPSRRNSPPSDMFMRACDTSDDDTASDTEAEDVDSIRRRARLHTLGRSTPPPRNPHRYSRDVRERSRDAAAYVRSFLTPYNEQPRERPATDFANEDGEDGETVDAAEAAEPELIISEVSMTGNRLEEQLRAIRNAHGVLDDEIRDEIRDTQGLLDQELSDARVLLERLTRREDLPDEFWASVGLARSFADRVERIQHRERL</sequence>
<gene>
    <name evidence="2" type="ORF">BS50DRAFT_623621</name>
</gene>
<keyword evidence="3" id="KW-1185">Reference proteome</keyword>
<feature type="region of interest" description="Disordered" evidence="1">
    <location>
        <begin position="228"/>
        <end position="312"/>
    </location>
</feature>
<evidence type="ECO:0000313" key="3">
    <source>
        <dbReference type="Proteomes" id="UP000240883"/>
    </source>
</evidence>
<dbReference type="AlphaFoldDB" id="A0A2T2NEU4"/>
<feature type="compositionally biased region" description="Basic and acidic residues" evidence="1">
    <location>
        <begin position="88"/>
        <end position="98"/>
    </location>
</feature>
<name>A0A2T2NEU4_CORCC</name>
<dbReference type="OrthoDB" id="3946700at2759"/>
<evidence type="ECO:0000256" key="1">
    <source>
        <dbReference type="SAM" id="MobiDB-lite"/>
    </source>
</evidence>
<feature type="compositionally biased region" description="Low complexity" evidence="1">
    <location>
        <begin position="70"/>
        <end position="79"/>
    </location>
</feature>
<organism evidence="2 3">
    <name type="scientific">Corynespora cassiicola Philippines</name>
    <dbReference type="NCBI Taxonomy" id="1448308"/>
    <lineage>
        <taxon>Eukaryota</taxon>
        <taxon>Fungi</taxon>
        <taxon>Dikarya</taxon>
        <taxon>Ascomycota</taxon>
        <taxon>Pezizomycotina</taxon>
        <taxon>Dothideomycetes</taxon>
        <taxon>Pleosporomycetidae</taxon>
        <taxon>Pleosporales</taxon>
        <taxon>Corynesporascaceae</taxon>
        <taxon>Corynespora</taxon>
    </lineage>
</organism>
<feature type="compositionally biased region" description="Low complexity" evidence="1">
    <location>
        <begin position="324"/>
        <end position="341"/>
    </location>
</feature>
<feature type="region of interest" description="Disordered" evidence="1">
    <location>
        <begin position="324"/>
        <end position="411"/>
    </location>
</feature>
<proteinExistence type="predicted"/>
<feature type="compositionally biased region" description="Acidic residues" evidence="1">
    <location>
        <begin position="439"/>
        <end position="450"/>
    </location>
</feature>
<feature type="compositionally biased region" description="Polar residues" evidence="1">
    <location>
        <begin position="260"/>
        <end position="272"/>
    </location>
</feature>
<feature type="compositionally biased region" description="Low complexity" evidence="1">
    <location>
        <begin position="115"/>
        <end position="131"/>
    </location>
</feature>
<feature type="compositionally biased region" description="Basic residues" evidence="1">
    <location>
        <begin position="24"/>
        <end position="38"/>
    </location>
</feature>